<reference evidence="2" key="1">
    <citation type="journal article" date="2019" name="Int. J. Syst. Evol. Microbiol.">
        <title>The Global Catalogue of Microorganisms (GCM) 10K type strain sequencing project: providing services to taxonomists for standard genome sequencing and annotation.</title>
        <authorList>
            <consortium name="The Broad Institute Genomics Platform"/>
            <consortium name="The Broad Institute Genome Sequencing Center for Infectious Disease"/>
            <person name="Wu L."/>
            <person name="Ma J."/>
        </authorList>
    </citation>
    <scope>NUCLEOTIDE SEQUENCE [LARGE SCALE GENOMIC DNA]</scope>
    <source>
        <strain evidence="2">CGMCC 1.16444</strain>
    </source>
</reference>
<proteinExistence type="predicted"/>
<comment type="caution">
    <text evidence="1">The sequence shown here is derived from an EMBL/GenBank/DDBJ whole genome shotgun (WGS) entry which is preliminary data.</text>
</comment>
<accession>A0ABV9YUT2</accession>
<dbReference type="RefSeq" id="WP_114955418.1">
    <property type="nucleotide sequence ID" value="NZ_JBHSJF010000001.1"/>
</dbReference>
<gene>
    <name evidence="1" type="ORF">ACFPFW_01285</name>
</gene>
<evidence type="ECO:0000313" key="2">
    <source>
        <dbReference type="Proteomes" id="UP001595796"/>
    </source>
</evidence>
<sequence>MRHQTEINQTAANVRDERLDPRALPLRFTCADAAADHGRRSVTLDSERVLLMRRLGAVAMNVALPVTSYRGIALRIVPGEREEDDRVAVSLVHRDRDFDIPLYEASDDEDVIAEWRLWGTTLGLPLLIEGMDGHLVAADKRIGALTVDRPRPRRRHALLSGRRPRFLTRRRMTHLPMVPFVHLDEREIFPG</sequence>
<evidence type="ECO:0000313" key="1">
    <source>
        <dbReference type="EMBL" id="MFC5066645.1"/>
    </source>
</evidence>
<name>A0ABV9YUT2_9HYPH</name>
<dbReference type="EMBL" id="JBHSJF010000001">
    <property type="protein sequence ID" value="MFC5066645.1"/>
    <property type="molecule type" value="Genomic_DNA"/>
</dbReference>
<dbReference type="Proteomes" id="UP001595796">
    <property type="component" value="Unassembled WGS sequence"/>
</dbReference>
<organism evidence="1 2">
    <name type="scientific">Flaviflagellibacter deserti</name>
    <dbReference type="NCBI Taxonomy" id="2267266"/>
    <lineage>
        <taxon>Bacteria</taxon>
        <taxon>Pseudomonadati</taxon>
        <taxon>Pseudomonadota</taxon>
        <taxon>Alphaproteobacteria</taxon>
        <taxon>Hyphomicrobiales</taxon>
        <taxon>Flaviflagellibacter</taxon>
    </lineage>
</organism>
<dbReference type="InterPro" id="IPR046083">
    <property type="entry name" value="DUF6101"/>
</dbReference>
<keyword evidence="2" id="KW-1185">Reference proteome</keyword>
<protein>
    <submittedName>
        <fullName evidence="1">DUF6101 family protein</fullName>
    </submittedName>
</protein>
<dbReference type="Pfam" id="PF19596">
    <property type="entry name" value="DUF6101"/>
    <property type="match status" value="1"/>
</dbReference>